<comment type="catalytic activity">
    <reaction evidence="5">
        <text>a quinone + NADH + 5 H(+)(in) = a quinol + NAD(+) + 4 H(+)(out)</text>
        <dbReference type="Rhea" id="RHEA:57888"/>
        <dbReference type="ChEBI" id="CHEBI:15378"/>
        <dbReference type="ChEBI" id="CHEBI:24646"/>
        <dbReference type="ChEBI" id="CHEBI:57540"/>
        <dbReference type="ChEBI" id="CHEBI:57945"/>
        <dbReference type="ChEBI" id="CHEBI:132124"/>
    </reaction>
</comment>
<keyword evidence="5" id="KW-1278">Translocase</keyword>
<evidence type="ECO:0000256" key="5">
    <source>
        <dbReference type="HAMAP-Rule" id="MF_00445"/>
    </source>
</evidence>
<dbReference type="GO" id="GO:0012505">
    <property type="term" value="C:endomembrane system"/>
    <property type="evidence" value="ECO:0007669"/>
    <property type="project" value="UniProtKB-SubCell"/>
</dbReference>
<feature type="transmembrane region" description="Helical" evidence="5">
    <location>
        <begin position="284"/>
        <end position="305"/>
    </location>
</feature>
<comment type="subunit">
    <text evidence="5">NDH-1 is composed of 14 different subunits. Subunits NuoA, H, J, K, L, M, N constitute the membrane sector of the complex.</text>
</comment>
<keyword evidence="8" id="KW-0560">Oxidoreductase</keyword>
<feature type="transmembrane region" description="Helical" evidence="5">
    <location>
        <begin position="147"/>
        <end position="164"/>
    </location>
</feature>
<evidence type="ECO:0000313" key="9">
    <source>
        <dbReference type="Proteomes" id="UP000255467"/>
    </source>
</evidence>
<feature type="transmembrane region" description="Helical" evidence="5">
    <location>
        <begin position="455"/>
        <end position="478"/>
    </location>
</feature>
<keyword evidence="5" id="KW-0874">Quinone</keyword>
<feature type="transmembrane region" description="Helical" evidence="5">
    <location>
        <begin position="217"/>
        <end position="240"/>
    </location>
</feature>
<evidence type="ECO:0000256" key="2">
    <source>
        <dbReference type="ARBA" id="ARBA00022692"/>
    </source>
</evidence>
<feature type="transmembrane region" description="Helical" evidence="5">
    <location>
        <begin position="94"/>
        <end position="111"/>
    </location>
</feature>
<evidence type="ECO:0000313" key="8">
    <source>
        <dbReference type="EMBL" id="SUD48973.1"/>
    </source>
</evidence>
<feature type="transmembrane region" description="Helical" evidence="5">
    <location>
        <begin position="55"/>
        <end position="74"/>
    </location>
</feature>
<evidence type="ECO:0000256" key="6">
    <source>
        <dbReference type="RuleBase" id="RU000320"/>
    </source>
</evidence>
<dbReference type="GO" id="GO:0050136">
    <property type="term" value="F:NADH dehydrogenase (quinone) (non-electrogenic) activity"/>
    <property type="evidence" value="ECO:0007669"/>
    <property type="project" value="UniProtKB-UniRule"/>
</dbReference>
<organism evidence="8 9">
    <name type="scientific">Nocardia otitidiscaviarum</name>
    <dbReference type="NCBI Taxonomy" id="1823"/>
    <lineage>
        <taxon>Bacteria</taxon>
        <taxon>Bacillati</taxon>
        <taxon>Actinomycetota</taxon>
        <taxon>Actinomycetes</taxon>
        <taxon>Mycobacteriales</taxon>
        <taxon>Nocardiaceae</taxon>
        <taxon>Nocardia</taxon>
    </lineage>
</organism>
<gene>
    <name evidence="8" type="primary">nuoN_2</name>
    <name evidence="5" type="synonym">nuoN</name>
    <name evidence="8" type="ORF">NCTC1934_06321</name>
</gene>
<dbReference type="EMBL" id="UGRY01000006">
    <property type="protein sequence ID" value="SUD48973.1"/>
    <property type="molecule type" value="Genomic_DNA"/>
</dbReference>
<dbReference type="GO" id="GO:0005886">
    <property type="term" value="C:plasma membrane"/>
    <property type="evidence" value="ECO:0007669"/>
    <property type="project" value="UniProtKB-SubCell"/>
</dbReference>
<feature type="domain" description="NADH:quinone oxidoreductase/Mrp antiporter transmembrane" evidence="7">
    <location>
        <begin position="140"/>
        <end position="428"/>
    </location>
</feature>
<evidence type="ECO:0000259" key="7">
    <source>
        <dbReference type="Pfam" id="PF00361"/>
    </source>
</evidence>
<dbReference type="Pfam" id="PF00361">
    <property type="entry name" value="Proton_antipo_M"/>
    <property type="match status" value="1"/>
</dbReference>
<dbReference type="AlphaFoldDB" id="A0A379JLU7"/>
<feature type="transmembrane region" description="Helical" evidence="5">
    <location>
        <begin position="415"/>
        <end position="435"/>
    </location>
</feature>
<evidence type="ECO:0000256" key="4">
    <source>
        <dbReference type="ARBA" id="ARBA00023136"/>
    </source>
</evidence>
<dbReference type="InterPro" id="IPR001750">
    <property type="entry name" value="ND/Mrp_TM"/>
</dbReference>
<keyword evidence="4 5" id="KW-0472">Membrane</keyword>
<feature type="transmembrane region" description="Helical" evidence="5">
    <location>
        <begin position="337"/>
        <end position="359"/>
    </location>
</feature>
<dbReference type="EC" id="7.1.1.-" evidence="5"/>
<dbReference type="GO" id="GO:0008137">
    <property type="term" value="F:NADH dehydrogenase (ubiquinone) activity"/>
    <property type="evidence" value="ECO:0007669"/>
    <property type="project" value="InterPro"/>
</dbReference>
<accession>A0A379JLU7</accession>
<dbReference type="HAMAP" id="MF_00445">
    <property type="entry name" value="NDH1_NuoN_1"/>
    <property type="match status" value="1"/>
</dbReference>
<dbReference type="RefSeq" id="WP_255222336.1">
    <property type="nucleotide sequence ID" value="NZ_UGRY01000006.1"/>
</dbReference>
<keyword evidence="9" id="KW-1185">Reference proteome</keyword>
<feature type="transmembrane region" description="Helical" evidence="5">
    <location>
        <begin position="24"/>
        <end position="43"/>
    </location>
</feature>
<dbReference type="InterPro" id="IPR010096">
    <property type="entry name" value="NADH-Q_OxRdtase_suN/2"/>
</dbReference>
<feature type="transmembrane region" description="Helical" evidence="5">
    <location>
        <begin position="123"/>
        <end position="141"/>
    </location>
</feature>
<keyword evidence="5" id="KW-0813">Transport</keyword>
<dbReference type="PANTHER" id="PTHR22773">
    <property type="entry name" value="NADH DEHYDROGENASE"/>
    <property type="match status" value="1"/>
</dbReference>
<keyword evidence="2 5" id="KW-0812">Transmembrane</keyword>
<dbReference type="GO" id="GO:0042773">
    <property type="term" value="P:ATP synthesis coupled electron transport"/>
    <property type="evidence" value="ECO:0007669"/>
    <property type="project" value="InterPro"/>
</dbReference>
<dbReference type="STRING" id="1406858.GCA_000710895_00909"/>
<feature type="transmembrane region" description="Helical" evidence="5">
    <location>
        <begin position="312"/>
        <end position="331"/>
    </location>
</feature>
<comment type="similarity">
    <text evidence="5">Belongs to the complex I subunit 2 family.</text>
</comment>
<keyword evidence="5" id="KW-1003">Cell membrane</keyword>
<reference evidence="8 9" key="1">
    <citation type="submission" date="2018-06" db="EMBL/GenBank/DDBJ databases">
        <authorList>
            <consortium name="Pathogen Informatics"/>
            <person name="Doyle S."/>
        </authorList>
    </citation>
    <scope>NUCLEOTIDE SEQUENCE [LARGE SCALE GENOMIC DNA]</scope>
    <source>
        <strain evidence="8 9">NCTC1934</strain>
    </source>
</reference>
<sequence length="484" mass="49022">MGTDSAAHGGDAVLAASGEMGADLAALAPEAALAAAAVLGLLLGSFLPRTRQWPVRLLAAVAAITTLVTTVAVWNDAPATIFEATYDIDTATNAVRLTVAVSLLLVLALSWPGTRAAARESEFVVLLTLAGLGAVLLAGAADLLVLITAYLLASIPLYALTAFEKDSAGVEAALKYYLLGALFGTTMLLGAALVLGAGGATTYTALAEAAPTAPRAALAVGAVALLGALLFKAGAVPAHFWVPDVTQGTRPAVAAVVTTVPKLGAIVAISRFGTVVSADGELRWGVLIAVIAATTMTLGNLAAFFQTDVRRLLAYSTISQAGYLLVGVAAVGRSELAVPAILLYLAAYAVTNLGAFAVVCALPDRRALGDHTGLLRRRPALATALLVCLFGLIGTPPTAVFVGKLTVFTAAFDAGLAWLAVLAVVNTVASVFYYLRWVVPVVRGGGDIEPSPPGAAAVTAYAAAVLSVLIGLLAGPVWDALEFG</sequence>
<proteinExistence type="inferred from homology"/>
<feature type="transmembrane region" description="Helical" evidence="5">
    <location>
        <begin position="380"/>
        <end position="403"/>
    </location>
</feature>
<feature type="transmembrane region" description="Helical" evidence="5">
    <location>
        <begin position="252"/>
        <end position="272"/>
    </location>
</feature>
<keyword evidence="5" id="KW-0520">NAD</keyword>
<feature type="transmembrane region" description="Helical" evidence="5">
    <location>
        <begin position="176"/>
        <end position="197"/>
    </location>
</feature>
<protein>
    <recommendedName>
        <fullName evidence="5">NADH-quinone oxidoreductase subunit N</fullName>
        <ecNumber evidence="5">7.1.1.-</ecNumber>
    </recommendedName>
    <alternativeName>
        <fullName evidence="5">NADH dehydrogenase I subunit N</fullName>
    </alternativeName>
    <alternativeName>
        <fullName evidence="5">NDH-1 subunit N</fullName>
    </alternativeName>
</protein>
<evidence type="ECO:0000256" key="3">
    <source>
        <dbReference type="ARBA" id="ARBA00022989"/>
    </source>
</evidence>
<keyword evidence="3 5" id="KW-1133">Transmembrane helix</keyword>
<name>A0A379JLU7_9NOCA</name>
<comment type="subcellular location">
    <subcellularLocation>
        <location evidence="5">Cell membrane</location>
        <topology evidence="5">Multi-pass membrane protein</topology>
    </subcellularLocation>
    <subcellularLocation>
        <location evidence="1">Endomembrane system</location>
        <topology evidence="1">Multi-pass membrane protein</topology>
    </subcellularLocation>
    <subcellularLocation>
        <location evidence="6">Membrane</location>
        <topology evidence="6">Multi-pass membrane protein</topology>
    </subcellularLocation>
</comment>
<evidence type="ECO:0000256" key="1">
    <source>
        <dbReference type="ARBA" id="ARBA00004127"/>
    </source>
</evidence>
<dbReference type="Proteomes" id="UP000255467">
    <property type="component" value="Unassembled WGS sequence"/>
</dbReference>
<dbReference type="GO" id="GO:0048038">
    <property type="term" value="F:quinone binding"/>
    <property type="evidence" value="ECO:0007669"/>
    <property type="project" value="UniProtKB-KW"/>
</dbReference>
<comment type="function">
    <text evidence="5">NDH-1 shuttles electrons from NADH, via FMN and iron-sulfur (Fe-S) centers, to quinones in the respiratory chain. The immediate electron acceptor for the enzyme in this species is believed to be a menaquinone. Couples the redox reaction to proton translocation (for every two electrons transferred, four hydrogen ions are translocated across the cytoplasmic membrane), and thus conserves the redox energy in a proton gradient.</text>
</comment>